<protein>
    <submittedName>
        <fullName evidence="1">Uncharacterized protein</fullName>
    </submittedName>
</protein>
<evidence type="ECO:0000313" key="2">
    <source>
        <dbReference type="Proteomes" id="UP001482620"/>
    </source>
</evidence>
<gene>
    <name evidence="1" type="ORF">ILYODFUR_019993</name>
</gene>
<comment type="caution">
    <text evidence="1">The sequence shown here is derived from an EMBL/GenBank/DDBJ whole genome shotgun (WGS) entry which is preliminary data.</text>
</comment>
<sequence>MEVECYLSGYSSFLPQSKNMTVTLHFSFGMNVCLVCVSALPYDGLVTSTPAGRPNPLHGAGVTMDGRSSSVIGLMTIRLEKLQYLMLCLVAQKEVYLNLHYFLRGHVSK</sequence>
<dbReference type="EMBL" id="JAHRIQ010025203">
    <property type="protein sequence ID" value="MEQ2229545.1"/>
    <property type="molecule type" value="Genomic_DNA"/>
</dbReference>
<reference evidence="1 2" key="1">
    <citation type="submission" date="2021-06" db="EMBL/GenBank/DDBJ databases">
        <authorList>
            <person name="Palmer J.M."/>
        </authorList>
    </citation>
    <scope>NUCLEOTIDE SEQUENCE [LARGE SCALE GENOMIC DNA]</scope>
    <source>
        <strain evidence="2">if_2019</strain>
        <tissue evidence="1">Muscle</tissue>
    </source>
</reference>
<organism evidence="1 2">
    <name type="scientific">Ilyodon furcidens</name>
    <name type="common">goldbreast splitfin</name>
    <dbReference type="NCBI Taxonomy" id="33524"/>
    <lineage>
        <taxon>Eukaryota</taxon>
        <taxon>Metazoa</taxon>
        <taxon>Chordata</taxon>
        <taxon>Craniata</taxon>
        <taxon>Vertebrata</taxon>
        <taxon>Euteleostomi</taxon>
        <taxon>Actinopterygii</taxon>
        <taxon>Neopterygii</taxon>
        <taxon>Teleostei</taxon>
        <taxon>Neoteleostei</taxon>
        <taxon>Acanthomorphata</taxon>
        <taxon>Ovalentaria</taxon>
        <taxon>Atherinomorphae</taxon>
        <taxon>Cyprinodontiformes</taxon>
        <taxon>Goodeidae</taxon>
        <taxon>Ilyodon</taxon>
    </lineage>
</organism>
<evidence type="ECO:0000313" key="1">
    <source>
        <dbReference type="EMBL" id="MEQ2229545.1"/>
    </source>
</evidence>
<keyword evidence="2" id="KW-1185">Reference proteome</keyword>
<proteinExistence type="predicted"/>
<name>A0ABV0T9I9_9TELE</name>
<accession>A0ABV0T9I9</accession>
<dbReference type="Proteomes" id="UP001482620">
    <property type="component" value="Unassembled WGS sequence"/>
</dbReference>